<evidence type="ECO:0000256" key="3">
    <source>
        <dbReference type="ARBA" id="ARBA00023002"/>
    </source>
</evidence>
<dbReference type="GO" id="GO:0016491">
    <property type="term" value="F:oxidoreductase activity"/>
    <property type="evidence" value="ECO:0007669"/>
    <property type="project" value="UniProtKB-KW"/>
</dbReference>
<feature type="domain" description="Rieske" evidence="6">
    <location>
        <begin position="11"/>
        <end position="113"/>
    </location>
</feature>
<evidence type="ECO:0000256" key="1">
    <source>
        <dbReference type="ARBA" id="ARBA00022714"/>
    </source>
</evidence>
<evidence type="ECO:0000256" key="2">
    <source>
        <dbReference type="ARBA" id="ARBA00022723"/>
    </source>
</evidence>
<evidence type="ECO:0000256" key="5">
    <source>
        <dbReference type="ARBA" id="ARBA00023014"/>
    </source>
</evidence>
<dbReference type="RefSeq" id="WP_228981494.1">
    <property type="nucleotide sequence ID" value="NZ_CAJQYY010000025.1"/>
</dbReference>
<keyword evidence="3 7" id="KW-0560">Oxidoreductase</keyword>
<evidence type="ECO:0000259" key="6">
    <source>
        <dbReference type="PROSITE" id="PS51296"/>
    </source>
</evidence>
<dbReference type="PROSITE" id="PS51296">
    <property type="entry name" value="RIESKE"/>
    <property type="match status" value="1"/>
</dbReference>
<dbReference type="SUPFAM" id="SSF55961">
    <property type="entry name" value="Bet v1-like"/>
    <property type="match status" value="1"/>
</dbReference>
<keyword evidence="5" id="KW-0411">Iron-sulfur</keyword>
<dbReference type="InterPro" id="IPR050584">
    <property type="entry name" value="Cholesterol_7-desaturase"/>
</dbReference>
<name>A0ABM8U7V5_9BURK</name>
<dbReference type="EMBL" id="CAJQYY010000025">
    <property type="protein sequence ID" value="CAG4913742.1"/>
    <property type="molecule type" value="Genomic_DNA"/>
</dbReference>
<evidence type="ECO:0000256" key="4">
    <source>
        <dbReference type="ARBA" id="ARBA00023004"/>
    </source>
</evidence>
<evidence type="ECO:0000313" key="7">
    <source>
        <dbReference type="EMBL" id="CAG4913742.1"/>
    </source>
</evidence>
<dbReference type="InterPro" id="IPR044043">
    <property type="entry name" value="VanA_C_cat"/>
</dbReference>
<dbReference type="Proteomes" id="UP000789752">
    <property type="component" value="Unassembled WGS sequence"/>
</dbReference>
<dbReference type="PANTHER" id="PTHR21266:SF60">
    <property type="entry name" value="3-KETOSTEROID-9-ALPHA-MONOOXYGENASE, OXYGENASE COMPONENT"/>
    <property type="match status" value="1"/>
</dbReference>
<dbReference type="CDD" id="cd08878">
    <property type="entry name" value="RHO_alpha_C_DMO-like"/>
    <property type="match status" value="1"/>
</dbReference>
<dbReference type="InterPro" id="IPR036922">
    <property type="entry name" value="Rieske_2Fe-2S_sf"/>
</dbReference>
<dbReference type="Gene3D" id="2.102.10.10">
    <property type="entry name" value="Rieske [2Fe-2S] iron-sulphur domain"/>
    <property type="match status" value="1"/>
</dbReference>
<keyword evidence="4" id="KW-0408">Iron</keyword>
<dbReference type="Pfam" id="PF19112">
    <property type="entry name" value="VanA_C"/>
    <property type="match status" value="1"/>
</dbReference>
<keyword evidence="2" id="KW-0479">Metal-binding</keyword>
<dbReference type="InterPro" id="IPR017941">
    <property type="entry name" value="Rieske_2Fe-2S"/>
</dbReference>
<evidence type="ECO:0000313" key="8">
    <source>
        <dbReference type="Proteomes" id="UP000789752"/>
    </source>
</evidence>
<accession>A0ABM8U7V5</accession>
<gene>
    <name evidence="7" type="primary">ddmC_3</name>
    <name evidence="7" type="ORF">R54767_04032</name>
</gene>
<dbReference type="Pfam" id="PF00355">
    <property type="entry name" value="Rieske"/>
    <property type="match status" value="1"/>
</dbReference>
<keyword evidence="1" id="KW-0001">2Fe-2S</keyword>
<sequence>MTSGPFLKNAWYAAALGEELSETPIFRRLLDEPMALYRGASGRAVALYDRCPHRFAPLHKGQVFGDDLRCPYHGLRFAPDGACVHNPIGEGKIPKAACAKSFPLAERDGIVWLWWGDQPVDESTIRRWREFEDHANYRAVQGYIKVQGNYQLVSDNLLDLSHAEFLHPYLANEGFNRRTQYSMEQAGNTVIARNWRPNEPISQLFAFAYGENAPSHVDHLSIVRWEAPSTLRLEIGVTRVGQSPEEGPRSYQAHLVTPETADTCHYFWKWGRDFKLEDEEFSVRLQANMQKAFETEDGPMIEAQAQYMDGQSLESLKPVLLLTDSASLRARRVLQQLIEGQNGS</sequence>
<dbReference type="Gene3D" id="3.90.380.10">
    <property type="entry name" value="Naphthalene 1,2-dioxygenase Alpha Subunit, Chain A, domain 1"/>
    <property type="match status" value="1"/>
</dbReference>
<dbReference type="SUPFAM" id="SSF50022">
    <property type="entry name" value="ISP domain"/>
    <property type="match status" value="1"/>
</dbReference>
<keyword evidence="8" id="KW-1185">Reference proteome</keyword>
<dbReference type="PANTHER" id="PTHR21266">
    <property type="entry name" value="IRON-SULFUR DOMAIN CONTAINING PROTEIN"/>
    <property type="match status" value="1"/>
</dbReference>
<reference evidence="7 8" key="1">
    <citation type="submission" date="2021-04" db="EMBL/GenBank/DDBJ databases">
        <authorList>
            <person name="Vanwijnsberghe S."/>
        </authorList>
    </citation>
    <scope>NUCLEOTIDE SEQUENCE [LARGE SCALE GENOMIC DNA]</scope>
    <source>
        <strain evidence="7 8">LMG 32171</strain>
    </source>
</reference>
<dbReference type="EC" id="1.14.15.-" evidence="7"/>
<comment type="caution">
    <text evidence="7">The sequence shown here is derived from an EMBL/GenBank/DDBJ whole genome shotgun (WGS) entry which is preliminary data.</text>
</comment>
<organism evidence="7 8">
    <name type="scientific">Paraburkholderia gardini</name>
    <dbReference type="NCBI Taxonomy" id="2823469"/>
    <lineage>
        <taxon>Bacteria</taxon>
        <taxon>Pseudomonadati</taxon>
        <taxon>Pseudomonadota</taxon>
        <taxon>Betaproteobacteria</taxon>
        <taxon>Burkholderiales</taxon>
        <taxon>Burkholderiaceae</taxon>
        <taxon>Paraburkholderia</taxon>
    </lineage>
</organism>
<protein>
    <submittedName>
        <fullName evidence="7">Dicamba O-demethylase, oxygenase component</fullName>
        <ecNumber evidence="7">1.14.15.-</ecNumber>
    </submittedName>
</protein>
<proteinExistence type="predicted"/>